<accession>A0A381SED8</accession>
<dbReference type="EMBL" id="UINC01003005">
    <property type="protein sequence ID" value="SVA02440.1"/>
    <property type="molecule type" value="Genomic_DNA"/>
</dbReference>
<gene>
    <name evidence="1" type="ORF">METZ01_LOCUS55294</name>
</gene>
<sequence length="62" mass="6789">MLIIFLIDFVAGKYLRSPKACIAAILVSKVLSSSPDINIFPNVVSFVEPMAIAKYERTRGSS</sequence>
<reference evidence="1" key="1">
    <citation type="submission" date="2018-05" db="EMBL/GenBank/DDBJ databases">
        <authorList>
            <person name="Lanie J.A."/>
            <person name="Ng W.-L."/>
            <person name="Kazmierczak K.M."/>
            <person name="Andrzejewski T.M."/>
            <person name="Davidsen T.M."/>
            <person name="Wayne K.J."/>
            <person name="Tettelin H."/>
            <person name="Glass J.I."/>
            <person name="Rusch D."/>
            <person name="Podicherti R."/>
            <person name="Tsui H.-C.T."/>
            <person name="Winkler M.E."/>
        </authorList>
    </citation>
    <scope>NUCLEOTIDE SEQUENCE</scope>
</reference>
<proteinExistence type="predicted"/>
<organism evidence="1">
    <name type="scientific">marine metagenome</name>
    <dbReference type="NCBI Taxonomy" id="408172"/>
    <lineage>
        <taxon>unclassified sequences</taxon>
        <taxon>metagenomes</taxon>
        <taxon>ecological metagenomes</taxon>
    </lineage>
</organism>
<dbReference type="AlphaFoldDB" id="A0A381SED8"/>
<protein>
    <submittedName>
        <fullName evidence="1">Uncharacterized protein</fullName>
    </submittedName>
</protein>
<name>A0A381SED8_9ZZZZ</name>
<evidence type="ECO:0000313" key="1">
    <source>
        <dbReference type="EMBL" id="SVA02440.1"/>
    </source>
</evidence>